<dbReference type="InterPro" id="IPR016181">
    <property type="entry name" value="Acyl_CoA_acyltransferase"/>
</dbReference>
<dbReference type="RefSeq" id="WP_191189540.1">
    <property type="nucleotide sequence ID" value="NZ_JACWMY010000006.1"/>
</dbReference>
<dbReference type="Gene3D" id="3.40.630.30">
    <property type="match status" value="1"/>
</dbReference>
<evidence type="ECO:0000313" key="2">
    <source>
        <dbReference type="Proteomes" id="UP000606600"/>
    </source>
</evidence>
<accession>A0ABR7WRE3</accession>
<organism evidence="1 2">
    <name type="scientific">Mucilaginibacter pankratovii</name>
    <dbReference type="NCBI Taxonomy" id="2772110"/>
    <lineage>
        <taxon>Bacteria</taxon>
        <taxon>Pseudomonadati</taxon>
        <taxon>Bacteroidota</taxon>
        <taxon>Sphingobacteriia</taxon>
        <taxon>Sphingobacteriales</taxon>
        <taxon>Sphingobacteriaceae</taxon>
        <taxon>Mucilaginibacter</taxon>
    </lineage>
</organism>
<evidence type="ECO:0000313" key="1">
    <source>
        <dbReference type="EMBL" id="MBD1364884.1"/>
    </source>
</evidence>
<sequence length="322" mass="36038">MQTLEAHTEGKTIAGGYRVERFNVDKLNDLVYLHMAVYDKLLARDFLLKKYNTAFTVVTYVGYLAYDQTDLPVAFYGVLPCFVEHGGRLTLAAQSADTMTHPAHRNKGLFVALAELTYNLCRAEGIRLVFGFPNQNSLPGFINKLGWETVGCLERFTIPVKAIPLEKIAKKFTAAKPVYDAYLNLVIQTEKQPSGICNSVLGEGYGGVYRDDEFLTYKGYTYTHTVQIGQARVWFKIKNGLIVGDITGLTDNMDEVMAKLRKLTHRLGLQQLQFQVCAKSRLYTLLKKYAEPAPSFTIAIKDLGSGIPADKLAFTFADIDIF</sequence>
<comment type="caution">
    <text evidence="1">The sequence shown here is derived from an EMBL/GenBank/DDBJ whole genome shotgun (WGS) entry which is preliminary data.</text>
</comment>
<reference evidence="1 2" key="1">
    <citation type="submission" date="2020-09" db="EMBL/GenBank/DDBJ databases">
        <title>Novel species of Mucilaginibacter isolated from a glacier on the Tibetan Plateau.</title>
        <authorList>
            <person name="Liu Q."/>
            <person name="Xin Y.-H."/>
        </authorList>
    </citation>
    <scope>NUCLEOTIDE SEQUENCE [LARGE SCALE GENOMIC DNA]</scope>
    <source>
        <strain evidence="1 2">ZT4R22</strain>
    </source>
</reference>
<keyword evidence="2" id="KW-1185">Reference proteome</keyword>
<protein>
    <submittedName>
        <fullName evidence="1">GNAT family N-acetyltransferase</fullName>
    </submittedName>
</protein>
<gene>
    <name evidence="1" type="ORF">IDJ77_13765</name>
</gene>
<dbReference type="Proteomes" id="UP000606600">
    <property type="component" value="Unassembled WGS sequence"/>
</dbReference>
<dbReference type="SUPFAM" id="SSF55729">
    <property type="entry name" value="Acyl-CoA N-acyltransferases (Nat)"/>
    <property type="match status" value="1"/>
</dbReference>
<name>A0ABR7WRE3_9SPHI</name>
<dbReference type="EMBL" id="JACWMY010000006">
    <property type="protein sequence ID" value="MBD1364884.1"/>
    <property type="molecule type" value="Genomic_DNA"/>
</dbReference>
<dbReference type="Pfam" id="PF13527">
    <property type="entry name" value="Acetyltransf_9"/>
    <property type="match status" value="1"/>
</dbReference>
<proteinExistence type="predicted"/>